<proteinExistence type="predicted"/>
<dbReference type="Proteomes" id="UP001177023">
    <property type="component" value="Unassembled WGS sequence"/>
</dbReference>
<evidence type="ECO:0000313" key="1">
    <source>
        <dbReference type="EMBL" id="CAJ0574184.1"/>
    </source>
</evidence>
<evidence type="ECO:0000313" key="2">
    <source>
        <dbReference type="Proteomes" id="UP001177023"/>
    </source>
</evidence>
<dbReference type="EMBL" id="CATQJA010002628">
    <property type="protein sequence ID" value="CAJ0574184.1"/>
    <property type="molecule type" value="Genomic_DNA"/>
</dbReference>
<gene>
    <name evidence="1" type="ORF">MSPICULIGERA_LOCUS12524</name>
</gene>
<dbReference type="AlphaFoldDB" id="A0AA36G0P2"/>
<comment type="caution">
    <text evidence="1">The sequence shown here is derived from an EMBL/GenBank/DDBJ whole genome shotgun (WGS) entry which is preliminary data.</text>
</comment>
<feature type="non-terminal residue" evidence="1">
    <location>
        <position position="103"/>
    </location>
</feature>
<keyword evidence="2" id="KW-1185">Reference proteome</keyword>
<sequence length="103" mass="12231">MAADENIQDLLEEVHAISEQGEFRLHINQVPLDMDDYARVRWILLAWQRETVEDALAQSMDDDSGVEEGDSDVSYYDNDEYYDDGLYEDFDWYDAYVRDYDVR</sequence>
<protein>
    <submittedName>
        <fullName evidence="1">Uncharacterized protein</fullName>
    </submittedName>
</protein>
<reference evidence="1" key="1">
    <citation type="submission" date="2023-06" db="EMBL/GenBank/DDBJ databases">
        <authorList>
            <person name="Delattre M."/>
        </authorList>
    </citation>
    <scope>NUCLEOTIDE SEQUENCE</scope>
    <source>
        <strain evidence="1">AF72</strain>
    </source>
</reference>
<accession>A0AA36G0P2</accession>
<organism evidence="1 2">
    <name type="scientific">Mesorhabditis spiculigera</name>
    <dbReference type="NCBI Taxonomy" id="96644"/>
    <lineage>
        <taxon>Eukaryota</taxon>
        <taxon>Metazoa</taxon>
        <taxon>Ecdysozoa</taxon>
        <taxon>Nematoda</taxon>
        <taxon>Chromadorea</taxon>
        <taxon>Rhabditida</taxon>
        <taxon>Rhabditina</taxon>
        <taxon>Rhabditomorpha</taxon>
        <taxon>Rhabditoidea</taxon>
        <taxon>Rhabditidae</taxon>
        <taxon>Mesorhabditinae</taxon>
        <taxon>Mesorhabditis</taxon>
    </lineage>
</organism>
<name>A0AA36G0P2_9BILA</name>